<reference evidence="1" key="1">
    <citation type="submission" date="2023-01" db="EMBL/GenBank/DDBJ databases">
        <title>Draft genome sequence of Nocardiopsis sp. LSu2-4 isolated from halophytes.</title>
        <authorList>
            <person name="Duangmal K."/>
            <person name="Chantavorakit T."/>
        </authorList>
    </citation>
    <scope>NUCLEOTIDE SEQUENCE</scope>
    <source>
        <strain evidence="1">LSu2-4</strain>
    </source>
</reference>
<protein>
    <submittedName>
        <fullName evidence="1">Thioesterase family protein</fullName>
    </submittedName>
</protein>
<organism evidence="1 2">
    <name type="scientific">Nocardiopsis suaedae</name>
    <dbReference type="NCBI Taxonomy" id="3018444"/>
    <lineage>
        <taxon>Bacteria</taxon>
        <taxon>Bacillati</taxon>
        <taxon>Actinomycetota</taxon>
        <taxon>Actinomycetes</taxon>
        <taxon>Streptosporangiales</taxon>
        <taxon>Nocardiopsidaceae</taxon>
        <taxon>Nocardiopsis</taxon>
    </lineage>
</organism>
<dbReference type="SUPFAM" id="SSF54637">
    <property type="entry name" value="Thioesterase/thiol ester dehydrase-isomerase"/>
    <property type="match status" value="1"/>
</dbReference>
<dbReference type="RefSeq" id="WP_270675081.1">
    <property type="nucleotide sequence ID" value="NZ_JAQFWP010000001.1"/>
</dbReference>
<evidence type="ECO:0000313" key="2">
    <source>
        <dbReference type="Proteomes" id="UP001165685"/>
    </source>
</evidence>
<name>A0ABT4TED8_9ACTN</name>
<evidence type="ECO:0000313" key="1">
    <source>
        <dbReference type="EMBL" id="MDA2803039.1"/>
    </source>
</evidence>
<dbReference type="CDD" id="cd00586">
    <property type="entry name" value="4HBT"/>
    <property type="match status" value="1"/>
</dbReference>
<dbReference type="EMBL" id="JAQFWP010000001">
    <property type="protein sequence ID" value="MDA2803039.1"/>
    <property type="molecule type" value="Genomic_DNA"/>
</dbReference>
<dbReference type="InterPro" id="IPR029069">
    <property type="entry name" value="HotDog_dom_sf"/>
</dbReference>
<accession>A0ABT4TED8</accession>
<dbReference type="Gene3D" id="3.10.129.10">
    <property type="entry name" value="Hotdog Thioesterase"/>
    <property type="match status" value="1"/>
</dbReference>
<dbReference type="Pfam" id="PF13279">
    <property type="entry name" value="4HBT_2"/>
    <property type="match status" value="1"/>
</dbReference>
<dbReference type="Proteomes" id="UP001165685">
    <property type="component" value="Unassembled WGS sequence"/>
</dbReference>
<dbReference type="PANTHER" id="PTHR31793:SF2">
    <property type="entry name" value="BLR1345 PROTEIN"/>
    <property type="match status" value="1"/>
</dbReference>
<gene>
    <name evidence="1" type="ORF">O4U47_00825</name>
</gene>
<sequence>MSGPHLVRRVLPEWIDYNGHLSEAYYVLVFGFATDALMDRAGMDAGYRERTGCSLYTVEAHVRYLREVPPGAELEVWTRVVSAGAKKVRVCHEMWLDGVLRATEEVMALHVDQVNGGTVPFPGEVLARLADAVEEVPEYAGRSIG</sequence>
<keyword evidence="2" id="KW-1185">Reference proteome</keyword>
<dbReference type="PANTHER" id="PTHR31793">
    <property type="entry name" value="4-HYDROXYBENZOYL-COA THIOESTERASE FAMILY MEMBER"/>
    <property type="match status" value="1"/>
</dbReference>
<dbReference type="InterPro" id="IPR050563">
    <property type="entry name" value="4-hydroxybenzoyl-CoA_TE"/>
</dbReference>
<proteinExistence type="predicted"/>
<comment type="caution">
    <text evidence="1">The sequence shown here is derived from an EMBL/GenBank/DDBJ whole genome shotgun (WGS) entry which is preliminary data.</text>
</comment>